<dbReference type="Gene3D" id="1.10.3080.10">
    <property type="entry name" value="Clc chloride channel"/>
    <property type="match status" value="1"/>
</dbReference>
<sequence>MGFDCLINSTSQPSSPIGYGTCLLSKDPEVFKECTSDEFKRPEQTMAQGLKRHAVNLLHFFVEDWFISALLGCITAALSISVDVSYEYLNHYRAVLFDFARFLGHLLSKLTKAWQSTAFFSNEGREIEILASGCSVGIACTFSSPAGGFDG</sequence>
<name>A0A6V7U1A5_MELEN</name>
<reference evidence="1 2" key="1">
    <citation type="submission" date="2020-08" db="EMBL/GenBank/DDBJ databases">
        <authorList>
            <person name="Koutsovoulos G."/>
            <person name="Danchin GJ E."/>
        </authorList>
    </citation>
    <scope>NUCLEOTIDE SEQUENCE [LARGE SCALE GENOMIC DNA]</scope>
</reference>
<dbReference type="InterPro" id="IPR050970">
    <property type="entry name" value="Cl_channel_volt-gated"/>
</dbReference>
<dbReference type="InterPro" id="IPR014743">
    <property type="entry name" value="Cl-channel_core"/>
</dbReference>
<dbReference type="PANTHER" id="PTHR45720">
    <property type="entry name" value="CHLORIDE CHANNEL PROTEIN 2"/>
    <property type="match status" value="1"/>
</dbReference>
<dbReference type="GO" id="GO:0005886">
    <property type="term" value="C:plasma membrane"/>
    <property type="evidence" value="ECO:0007669"/>
    <property type="project" value="TreeGrafter"/>
</dbReference>
<dbReference type="EMBL" id="CAJEWN010000028">
    <property type="protein sequence ID" value="CAD2142087.1"/>
    <property type="molecule type" value="Genomic_DNA"/>
</dbReference>
<dbReference type="OrthoDB" id="4564at2759"/>
<comment type="caution">
    <text evidence="1">The sequence shown here is derived from an EMBL/GenBank/DDBJ whole genome shotgun (WGS) entry which is preliminary data.</text>
</comment>
<dbReference type="GO" id="GO:0005247">
    <property type="term" value="F:voltage-gated chloride channel activity"/>
    <property type="evidence" value="ECO:0007669"/>
    <property type="project" value="TreeGrafter"/>
</dbReference>
<protein>
    <submittedName>
        <fullName evidence="1">Uncharacterized protein</fullName>
    </submittedName>
</protein>
<evidence type="ECO:0000313" key="2">
    <source>
        <dbReference type="Proteomes" id="UP000580250"/>
    </source>
</evidence>
<evidence type="ECO:0000313" key="1">
    <source>
        <dbReference type="EMBL" id="CAD2142087.1"/>
    </source>
</evidence>
<dbReference type="SUPFAM" id="SSF81340">
    <property type="entry name" value="Clc chloride channel"/>
    <property type="match status" value="1"/>
</dbReference>
<dbReference type="PANTHER" id="PTHR45720:SF5">
    <property type="entry name" value="CHLORIDE CHANNEL PROTEIN"/>
    <property type="match status" value="1"/>
</dbReference>
<gene>
    <name evidence="1" type="ORF">MENT_LOCUS7113</name>
</gene>
<organism evidence="1 2">
    <name type="scientific">Meloidogyne enterolobii</name>
    <name type="common">Root-knot nematode worm</name>
    <name type="synonym">Meloidogyne mayaguensis</name>
    <dbReference type="NCBI Taxonomy" id="390850"/>
    <lineage>
        <taxon>Eukaryota</taxon>
        <taxon>Metazoa</taxon>
        <taxon>Ecdysozoa</taxon>
        <taxon>Nematoda</taxon>
        <taxon>Chromadorea</taxon>
        <taxon>Rhabditida</taxon>
        <taxon>Tylenchina</taxon>
        <taxon>Tylenchomorpha</taxon>
        <taxon>Tylenchoidea</taxon>
        <taxon>Meloidogynidae</taxon>
        <taxon>Meloidogyninae</taxon>
        <taxon>Meloidogyne</taxon>
    </lineage>
</organism>
<proteinExistence type="predicted"/>
<accession>A0A6V7U1A5</accession>
<dbReference type="Proteomes" id="UP000580250">
    <property type="component" value="Unassembled WGS sequence"/>
</dbReference>
<dbReference type="AlphaFoldDB" id="A0A6V7U1A5"/>